<sequence>MFILKYLQGFAPHPSSFIGIKEPKELHLIDYSFLCI</sequence>
<dbReference type="KEGG" id="bpo:BP951000_0655"/>
<protein>
    <submittedName>
        <fullName evidence="1">Uncharacterized protein</fullName>
    </submittedName>
</protein>
<gene>
    <name evidence="1" type="ordered locus">BP951000_0655</name>
</gene>
<organism evidence="1 2">
    <name type="scientific">Brachyspira pilosicoli (strain ATCC BAA-1826 / 95/1000)</name>
    <dbReference type="NCBI Taxonomy" id="759914"/>
    <lineage>
        <taxon>Bacteria</taxon>
        <taxon>Pseudomonadati</taxon>
        <taxon>Spirochaetota</taxon>
        <taxon>Spirochaetia</taxon>
        <taxon>Brachyspirales</taxon>
        <taxon>Brachyspiraceae</taxon>
        <taxon>Brachyspira</taxon>
    </lineage>
</organism>
<name>D8IBY1_BRAP9</name>
<dbReference type="Proteomes" id="UP000000332">
    <property type="component" value="Chromosome"/>
</dbReference>
<dbReference type="EMBL" id="CP002025">
    <property type="protein sequence ID" value="ADK30654.1"/>
    <property type="molecule type" value="Genomic_DNA"/>
</dbReference>
<evidence type="ECO:0000313" key="2">
    <source>
        <dbReference type="Proteomes" id="UP000000332"/>
    </source>
</evidence>
<dbReference type="STRING" id="759914.BP951000_0655"/>
<evidence type="ECO:0000313" key="1">
    <source>
        <dbReference type="EMBL" id="ADK30654.1"/>
    </source>
</evidence>
<reference evidence="1 2" key="1">
    <citation type="journal article" date="2010" name="PLoS ONE">
        <title>The complete genome sequence of the pathogenic intestinal spirochete Brachyspira pilosicoli and comparison with other Brachyspira genomes.</title>
        <authorList>
            <person name="Wanchanthuek P."/>
            <person name="Bellgard M.I."/>
            <person name="La T."/>
            <person name="Ryan K."/>
            <person name="Moolhuijzen P."/>
            <person name="Chapman B."/>
            <person name="Black M."/>
            <person name="Schibeci D."/>
            <person name="Hunter A."/>
            <person name="Barrero R."/>
            <person name="Phillips N.D."/>
            <person name="Hampson D.J."/>
        </authorList>
    </citation>
    <scope>NUCLEOTIDE SEQUENCE [LARGE SCALE GENOMIC DNA]</scope>
    <source>
        <strain evidence="2">ATCC BAA-1826 / 95/1000</strain>
    </source>
</reference>
<dbReference type="AlphaFoldDB" id="D8IBY1"/>
<proteinExistence type="predicted"/>
<accession>D8IBY1</accession>
<dbReference type="InParanoid" id="D8IBY1"/>
<keyword evidence="2" id="KW-1185">Reference proteome</keyword>
<dbReference type="HOGENOM" id="CLU_219660_0_0_12"/>